<gene>
    <name evidence="1" type="ORF">L1987_14364</name>
</gene>
<proteinExistence type="predicted"/>
<comment type="caution">
    <text evidence="1">The sequence shown here is derived from an EMBL/GenBank/DDBJ whole genome shotgun (WGS) entry which is preliminary data.</text>
</comment>
<dbReference type="EMBL" id="CM042022">
    <property type="protein sequence ID" value="KAI3814720.1"/>
    <property type="molecule type" value="Genomic_DNA"/>
</dbReference>
<organism evidence="1 2">
    <name type="scientific">Smallanthus sonchifolius</name>
    <dbReference type="NCBI Taxonomy" id="185202"/>
    <lineage>
        <taxon>Eukaryota</taxon>
        <taxon>Viridiplantae</taxon>
        <taxon>Streptophyta</taxon>
        <taxon>Embryophyta</taxon>
        <taxon>Tracheophyta</taxon>
        <taxon>Spermatophyta</taxon>
        <taxon>Magnoliopsida</taxon>
        <taxon>eudicotyledons</taxon>
        <taxon>Gunneridae</taxon>
        <taxon>Pentapetalae</taxon>
        <taxon>asterids</taxon>
        <taxon>campanulids</taxon>
        <taxon>Asterales</taxon>
        <taxon>Asteraceae</taxon>
        <taxon>Asteroideae</taxon>
        <taxon>Heliantheae alliance</taxon>
        <taxon>Millerieae</taxon>
        <taxon>Smallanthus</taxon>
    </lineage>
</organism>
<protein>
    <submittedName>
        <fullName evidence="1">Uncharacterized protein</fullName>
    </submittedName>
</protein>
<accession>A0ACB9J4M2</accession>
<evidence type="ECO:0000313" key="2">
    <source>
        <dbReference type="Proteomes" id="UP001056120"/>
    </source>
</evidence>
<reference evidence="2" key="1">
    <citation type="journal article" date="2022" name="Mol. Ecol. Resour.">
        <title>The genomes of chicory, endive, great burdock and yacon provide insights into Asteraceae palaeo-polyploidization history and plant inulin production.</title>
        <authorList>
            <person name="Fan W."/>
            <person name="Wang S."/>
            <person name="Wang H."/>
            <person name="Wang A."/>
            <person name="Jiang F."/>
            <person name="Liu H."/>
            <person name="Zhao H."/>
            <person name="Xu D."/>
            <person name="Zhang Y."/>
        </authorList>
    </citation>
    <scope>NUCLEOTIDE SEQUENCE [LARGE SCALE GENOMIC DNA]</scope>
    <source>
        <strain evidence="2">cv. Yunnan</strain>
    </source>
</reference>
<dbReference type="Proteomes" id="UP001056120">
    <property type="component" value="Linkage Group LG05"/>
</dbReference>
<evidence type="ECO:0000313" key="1">
    <source>
        <dbReference type="EMBL" id="KAI3814720.1"/>
    </source>
</evidence>
<name>A0ACB9J4M2_9ASTR</name>
<keyword evidence="2" id="KW-1185">Reference proteome</keyword>
<sequence>METPLNTSESRSLFASPKVILEEFRPRFVGVDAVDLGDFVVAVGGEAGEETLEEFKDGETELRWDDGVK</sequence>
<reference evidence="1 2" key="2">
    <citation type="journal article" date="2022" name="Mol. Ecol. Resour.">
        <title>The genomes of chicory, endive, great burdock and yacon provide insights into Asteraceae paleo-polyploidization history and plant inulin production.</title>
        <authorList>
            <person name="Fan W."/>
            <person name="Wang S."/>
            <person name="Wang H."/>
            <person name="Wang A."/>
            <person name="Jiang F."/>
            <person name="Liu H."/>
            <person name="Zhao H."/>
            <person name="Xu D."/>
            <person name="Zhang Y."/>
        </authorList>
    </citation>
    <scope>NUCLEOTIDE SEQUENCE [LARGE SCALE GENOMIC DNA]</scope>
    <source>
        <strain evidence="2">cv. Yunnan</strain>
        <tissue evidence="1">Leaves</tissue>
    </source>
</reference>